<dbReference type="PANTHER" id="PTHR33362">
    <property type="entry name" value="SIALIC ACID TRAP TRANSPORTER PERMEASE PROTEIN SIAT-RELATED"/>
    <property type="match status" value="1"/>
</dbReference>
<keyword evidence="7" id="KW-0813">Transport</keyword>
<name>A0ABY8DGK4_9HYPH</name>
<evidence type="ECO:0000256" key="6">
    <source>
        <dbReference type="ARBA" id="ARBA00023136"/>
    </source>
</evidence>
<evidence type="ECO:0000256" key="5">
    <source>
        <dbReference type="ARBA" id="ARBA00022989"/>
    </source>
</evidence>
<feature type="transmembrane region" description="Helical" evidence="7">
    <location>
        <begin position="412"/>
        <end position="438"/>
    </location>
</feature>
<feature type="transmembrane region" description="Helical" evidence="7">
    <location>
        <begin position="222"/>
        <end position="241"/>
    </location>
</feature>
<keyword evidence="5 7" id="KW-1133">Transmembrane helix</keyword>
<evidence type="ECO:0000256" key="1">
    <source>
        <dbReference type="ARBA" id="ARBA00004429"/>
    </source>
</evidence>
<evidence type="ECO:0000256" key="7">
    <source>
        <dbReference type="RuleBase" id="RU369079"/>
    </source>
</evidence>
<keyword evidence="3 7" id="KW-0997">Cell inner membrane</keyword>
<feature type="transmembrane region" description="Helical" evidence="7">
    <location>
        <begin position="253"/>
        <end position="272"/>
    </location>
</feature>
<comment type="function">
    <text evidence="7">Part of the tripartite ATP-independent periplasmic (TRAP) transport system.</text>
</comment>
<keyword evidence="6 7" id="KW-0472">Membrane</keyword>
<evidence type="ECO:0000256" key="4">
    <source>
        <dbReference type="ARBA" id="ARBA00022692"/>
    </source>
</evidence>
<dbReference type="Proteomes" id="UP001229355">
    <property type="component" value="Chromosome 2"/>
</dbReference>
<dbReference type="InterPro" id="IPR004681">
    <property type="entry name" value="TRAP_DctM"/>
</dbReference>
<dbReference type="PIRSF" id="PIRSF006066">
    <property type="entry name" value="HI0050"/>
    <property type="match status" value="1"/>
</dbReference>
<feature type="transmembrane region" description="Helical" evidence="7">
    <location>
        <begin position="369"/>
        <end position="392"/>
    </location>
</feature>
<keyword evidence="10" id="KW-1185">Reference proteome</keyword>
<feature type="transmembrane region" description="Helical" evidence="7">
    <location>
        <begin position="104"/>
        <end position="124"/>
    </location>
</feature>
<reference evidence="9 10" key="1">
    <citation type="submission" date="2023-03" db="EMBL/GenBank/DDBJ databases">
        <authorList>
            <person name="Kaur S."/>
            <person name="Espinosa-Saiz D."/>
            <person name="Velazquez E."/>
            <person name="Menendez E."/>
            <person name="diCenzo G.C."/>
        </authorList>
    </citation>
    <scope>NUCLEOTIDE SEQUENCE [LARGE SCALE GENOMIC DNA]</scope>
    <source>
        <strain evidence="9 10">LMG 24692</strain>
    </source>
</reference>
<dbReference type="PANTHER" id="PTHR33362:SF4">
    <property type="entry name" value="2,3-DIKETO-L-GULONATE TRAP TRANSPORTER LARGE PERMEASE PROTEIN YIAN"/>
    <property type="match status" value="1"/>
</dbReference>
<feature type="transmembrane region" description="Helical" evidence="7">
    <location>
        <begin position="12"/>
        <end position="44"/>
    </location>
</feature>
<dbReference type="Pfam" id="PF06808">
    <property type="entry name" value="DctM"/>
    <property type="match status" value="1"/>
</dbReference>
<feature type="domain" description="TRAP C4-dicarboxylate transport system permease DctM subunit" evidence="8">
    <location>
        <begin position="20"/>
        <end position="429"/>
    </location>
</feature>
<feature type="transmembrane region" description="Helical" evidence="7">
    <location>
        <begin position="284"/>
        <end position="306"/>
    </location>
</feature>
<dbReference type="NCBIfam" id="TIGR00786">
    <property type="entry name" value="dctM"/>
    <property type="match status" value="1"/>
</dbReference>
<evidence type="ECO:0000313" key="9">
    <source>
        <dbReference type="EMBL" id="WEX90031.1"/>
    </source>
</evidence>
<evidence type="ECO:0000256" key="2">
    <source>
        <dbReference type="ARBA" id="ARBA00022475"/>
    </source>
</evidence>
<comment type="subcellular location">
    <subcellularLocation>
        <location evidence="1 7">Cell inner membrane</location>
        <topology evidence="1 7">Multi-pass membrane protein</topology>
    </subcellularLocation>
</comment>
<feature type="transmembrane region" description="Helical" evidence="7">
    <location>
        <begin position="145"/>
        <end position="169"/>
    </location>
</feature>
<accession>A0ABY8DGK4</accession>
<feature type="transmembrane region" description="Helical" evidence="7">
    <location>
        <begin position="181"/>
        <end position="202"/>
    </location>
</feature>
<organism evidence="9 10">
    <name type="scientific">Sinorhizobium garamanticum</name>
    <dbReference type="NCBI Taxonomy" id="680247"/>
    <lineage>
        <taxon>Bacteria</taxon>
        <taxon>Pseudomonadati</taxon>
        <taxon>Pseudomonadota</taxon>
        <taxon>Alphaproteobacteria</taxon>
        <taxon>Hyphomicrobiales</taxon>
        <taxon>Rhizobiaceae</taxon>
        <taxon>Sinorhizobium/Ensifer group</taxon>
        <taxon>Sinorhizobium</taxon>
    </lineage>
</organism>
<proteinExistence type="inferred from homology"/>
<sequence length="440" mass="46763">MRDDAIHNDTVGAMLLVTLAFIILLLMGMPVAFAIGISGALFFLQHPELPFTIPVQVTVSQTQNFALLAIPLFILAGNFMNKSGITERLLDLASVLTGRLQGGLAQISIALSALMGGVSGSAIADAAMQSRMLGDEMIKRGFTKGFAAGVLSFGAVLTPIIPPGIGMILYGTIGQVSIGRLFAAGFVPAMLLWIGLSAAIWLTARRRGYQPERQTRPTAREFATALGGGIWALLFPVILLLGLRMGVFTPSEIGSFAVLYAIFIGVLAYRKMKRKSFLEALEGSLADVGSIMFLIALSAIFSYGIVLERVPEVVSGWILGITDNLYGVMVLVVLFILAIGFFVDATVLIIMLTPIFLPLVRQLGGDPVHFGLVFIIAATIGNFTPPVGAAMYAVCSILRCPIGDYARESIPLFGAVAAVTLVLIFVPQLVLIVPDIIFGG</sequence>
<evidence type="ECO:0000259" key="8">
    <source>
        <dbReference type="Pfam" id="PF06808"/>
    </source>
</evidence>
<protein>
    <recommendedName>
        <fullName evidence="7">TRAP transporter large permease protein</fullName>
    </recommendedName>
</protein>
<dbReference type="InterPro" id="IPR010656">
    <property type="entry name" value="DctM"/>
</dbReference>
<keyword evidence="2" id="KW-1003">Cell membrane</keyword>
<evidence type="ECO:0000313" key="10">
    <source>
        <dbReference type="Proteomes" id="UP001229355"/>
    </source>
</evidence>
<feature type="transmembrane region" description="Helical" evidence="7">
    <location>
        <begin position="326"/>
        <end position="357"/>
    </location>
</feature>
<gene>
    <name evidence="9" type="ORF">PZN02_005375</name>
</gene>
<dbReference type="RefSeq" id="WP_280661998.1">
    <property type="nucleotide sequence ID" value="NZ_CP120374.1"/>
</dbReference>
<dbReference type="EMBL" id="CP120374">
    <property type="protein sequence ID" value="WEX90031.1"/>
    <property type="molecule type" value="Genomic_DNA"/>
</dbReference>
<keyword evidence="4 7" id="KW-0812">Transmembrane</keyword>
<comment type="caution">
    <text evidence="7">Lacks conserved residue(s) required for the propagation of feature annotation.</text>
</comment>
<evidence type="ECO:0000256" key="3">
    <source>
        <dbReference type="ARBA" id="ARBA00022519"/>
    </source>
</evidence>
<comment type="subunit">
    <text evidence="7">The complex comprises the extracytoplasmic solute receptor protein and the two transmembrane proteins.</text>
</comment>
<comment type="similarity">
    <text evidence="7">Belongs to the TRAP transporter large permease family.</text>
</comment>